<proteinExistence type="predicted"/>
<evidence type="ECO:0000313" key="2">
    <source>
        <dbReference type="EMBL" id="CAI9265207.1"/>
    </source>
</evidence>
<organism evidence="2 3">
    <name type="scientific">Lactuca saligna</name>
    <name type="common">Willowleaf lettuce</name>
    <dbReference type="NCBI Taxonomy" id="75948"/>
    <lineage>
        <taxon>Eukaryota</taxon>
        <taxon>Viridiplantae</taxon>
        <taxon>Streptophyta</taxon>
        <taxon>Embryophyta</taxon>
        <taxon>Tracheophyta</taxon>
        <taxon>Spermatophyta</taxon>
        <taxon>Magnoliopsida</taxon>
        <taxon>eudicotyledons</taxon>
        <taxon>Gunneridae</taxon>
        <taxon>Pentapetalae</taxon>
        <taxon>asterids</taxon>
        <taxon>campanulids</taxon>
        <taxon>Asterales</taxon>
        <taxon>Asteraceae</taxon>
        <taxon>Cichorioideae</taxon>
        <taxon>Cichorieae</taxon>
        <taxon>Lactucinae</taxon>
        <taxon>Lactuca</taxon>
    </lineage>
</organism>
<protein>
    <submittedName>
        <fullName evidence="2">Uncharacterized protein</fullName>
    </submittedName>
</protein>
<sequence>MEFNDIYMNATHNPQSDANKVDVLSKVRKIYKTKVGKPFDNQAYWGVVKDKPKCLNLKSADDQAGMSTRSKTSKSTHNQYYDARIGGIELNDDPYEASTRLMG</sequence>
<feature type="compositionally biased region" description="Polar residues" evidence="1">
    <location>
        <begin position="65"/>
        <end position="78"/>
    </location>
</feature>
<gene>
    <name evidence="2" type="ORF">LSALG_LOCUS5825</name>
</gene>
<name>A0AA35VLF9_LACSI</name>
<dbReference type="EMBL" id="OX465086">
    <property type="protein sequence ID" value="CAI9265207.1"/>
    <property type="molecule type" value="Genomic_DNA"/>
</dbReference>
<reference evidence="2" key="1">
    <citation type="submission" date="2023-04" db="EMBL/GenBank/DDBJ databases">
        <authorList>
            <person name="Vijverberg K."/>
            <person name="Xiong W."/>
            <person name="Schranz E."/>
        </authorList>
    </citation>
    <scope>NUCLEOTIDE SEQUENCE</scope>
</reference>
<feature type="region of interest" description="Disordered" evidence="1">
    <location>
        <begin position="59"/>
        <end position="78"/>
    </location>
</feature>
<evidence type="ECO:0000256" key="1">
    <source>
        <dbReference type="SAM" id="MobiDB-lite"/>
    </source>
</evidence>
<evidence type="ECO:0000313" key="3">
    <source>
        <dbReference type="Proteomes" id="UP001177003"/>
    </source>
</evidence>
<dbReference type="AlphaFoldDB" id="A0AA35VLF9"/>
<accession>A0AA35VLF9</accession>
<dbReference type="Proteomes" id="UP001177003">
    <property type="component" value="Chromosome 0"/>
</dbReference>
<keyword evidence="3" id="KW-1185">Reference proteome</keyword>